<evidence type="ECO:0000313" key="2">
    <source>
        <dbReference type="EMBL" id="KKK86325.1"/>
    </source>
</evidence>
<comment type="caution">
    <text evidence="2">The sequence shown here is derived from an EMBL/GenBank/DDBJ whole genome shotgun (WGS) entry which is preliminary data.</text>
</comment>
<proteinExistence type="predicted"/>
<keyword evidence="1" id="KW-1133">Transmembrane helix</keyword>
<feature type="transmembrane region" description="Helical" evidence="1">
    <location>
        <begin position="59"/>
        <end position="78"/>
    </location>
</feature>
<evidence type="ECO:0000256" key="1">
    <source>
        <dbReference type="SAM" id="Phobius"/>
    </source>
</evidence>
<accession>A0A0F8ZJW5</accession>
<sequence length="102" mass="11504">MIHYLWWIPTVTIVYVFYAWLSKQSQELGGIYFWILAFVPLPLWAFVTRISTNLLVDGLIYDIIMGLAFTSGLIIMGASAEFTTHQYVGLGIAISGVILMKI</sequence>
<organism evidence="2">
    <name type="scientific">marine sediment metagenome</name>
    <dbReference type="NCBI Taxonomy" id="412755"/>
    <lineage>
        <taxon>unclassified sequences</taxon>
        <taxon>metagenomes</taxon>
        <taxon>ecological metagenomes</taxon>
    </lineage>
</organism>
<feature type="transmembrane region" description="Helical" evidence="1">
    <location>
        <begin position="28"/>
        <end position="47"/>
    </location>
</feature>
<dbReference type="AlphaFoldDB" id="A0A0F8ZJW5"/>
<dbReference type="EMBL" id="LAZR01050896">
    <property type="protein sequence ID" value="KKK86325.1"/>
    <property type="molecule type" value="Genomic_DNA"/>
</dbReference>
<keyword evidence="1" id="KW-0472">Membrane</keyword>
<name>A0A0F8ZJW5_9ZZZZ</name>
<keyword evidence="1" id="KW-0812">Transmembrane</keyword>
<reference evidence="2" key="1">
    <citation type="journal article" date="2015" name="Nature">
        <title>Complex archaea that bridge the gap between prokaryotes and eukaryotes.</title>
        <authorList>
            <person name="Spang A."/>
            <person name="Saw J.H."/>
            <person name="Jorgensen S.L."/>
            <person name="Zaremba-Niedzwiedzka K."/>
            <person name="Martijn J."/>
            <person name="Lind A.E."/>
            <person name="van Eijk R."/>
            <person name="Schleper C."/>
            <person name="Guy L."/>
            <person name="Ettema T.J."/>
        </authorList>
    </citation>
    <scope>NUCLEOTIDE SEQUENCE</scope>
</reference>
<gene>
    <name evidence="2" type="ORF">LCGC14_2764380</name>
</gene>
<protein>
    <submittedName>
        <fullName evidence="2">Uncharacterized protein</fullName>
    </submittedName>
</protein>
<feature type="transmembrane region" description="Helical" evidence="1">
    <location>
        <begin position="5"/>
        <end position="22"/>
    </location>
</feature>